<dbReference type="InterPro" id="IPR000700">
    <property type="entry name" value="PAS-assoc_C"/>
</dbReference>
<organism evidence="9 10">
    <name type="scientific">Anaeroselena agilis</name>
    <dbReference type="NCBI Taxonomy" id="3063788"/>
    <lineage>
        <taxon>Bacteria</taxon>
        <taxon>Bacillati</taxon>
        <taxon>Bacillota</taxon>
        <taxon>Negativicutes</taxon>
        <taxon>Acetonemataceae</taxon>
        <taxon>Anaeroselena</taxon>
    </lineage>
</organism>
<dbReference type="InterPro" id="IPR052162">
    <property type="entry name" value="Sensor_kinase/Photoreceptor"/>
</dbReference>
<sequence>MGYGLQDLRDAVRTLRSIVAGVGEEGIKALEDEELQAYKDLLLLLSREGCCRAGAGEPQASRKRSIIGQISSLARLGPWEYRPDSDLFEFNDDFYAIYGTTMAREGRYMASGEYVREFVHPDDARLVLEIFAESSKGRRPGTCEHRIIRRDGAVRTIRVWAVEQWDLGCETARTFGVNQDVTEYKIMEEELRASREQLSVAAKLAHLGPWVYDQQKGLFEFRDEFYAVYGTTMAREGRFMAPEIYVREFVHPEDAEMVRAVIADSTSQGPSIIEHRVVRRDGEVRAIRVWRGVMNRDADGNLEKIFGGNQDITERIIAENHLRESEERQKATLNALPDMLLRMDAAGRLFDYRVPEHFAGYLIAADKYKTVDDMLPAHLAQLVRELVLSSLLLGKTKMANYSGQSEDTVCSLEIRTATINKVQALVIIRDQTELYRAQREVQRLDSLNLIGEMAASIGHEVRNPLTTVRGYLQFLSGKEQFENQRGMFQVMIDELDRTNAIISEFLALAKNKAVKLERININTIISAIYPLLEVDAAAGDKTMRLELTPDLPDTRVDVSEFRQLLINLVRNGLEAMEDKGCLTIATARDGKDVVLSVRDEGAGIPVSMIAKIGTPFTTTKENGTGLGLSVCYSIAARHGAAIDFTTGVGGTEFVVRFKGV</sequence>
<name>A0ABU3NSJ7_9FIRM</name>
<accession>A0ABU3NSJ7</accession>
<evidence type="ECO:0000313" key="10">
    <source>
        <dbReference type="Proteomes" id="UP001254848"/>
    </source>
</evidence>
<evidence type="ECO:0000313" key="9">
    <source>
        <dbReference type="EMBL" id="MDT8899795.1"/>
    </source>
</evidence>
<dbReference type="InterPro" id="IPR005467">
    <property type="entry name" value="His_kinase_dom"/>
</dbReference>
<dbReference type="PRINTS" id="PR00344">
    <property type="entry name" value="BCTRLSENSOR"/>
</dbReference>
<dbReference type="Proteomes" id="UP001254848">
    <property type="component" value="Unassembled WGS sequence"/>
</dbReference>
<dbReference type="InterPro" id="IPR004358">
    <property type="entry name" value="Sig_transdc_His_kin-like_C"/>
</dbReference>
<dbReference type="Pfam" id="PF02518">
    <property type="entry name" value="HATPase_c"/>
    <property type="match status" value="1"/>
</dbReference>
<dbReference type="SMART" id="SM00387">
    <property type="entry name" value="HATPase_c"/>
    <property type="match status" value="1"/>
</dbReference>
<dbReference type="Gene3D" id="3.30.450.20">
    <property type="entry name" value="PAS domain"/>
    <property type="match status" value="2"/>
</dbReference>
<dbReference type="InterPro" id="IPR013655">
    <property type="entry name" value="PAS_fold_3"/>
</dbReference>
<dbReference type="InterPro" id="IPR000014">
    <property type="entry name" value="PAS"/>
</dbReference>
<keyword evidence="9" id="KW-0067">ATP-binding</keyword>
<gene>
    <name evidence="9" type="ORF">Q4T40_00845</name>
</gene>
<keyword evidence="10" id="KW-1185">Reference proteome</keyword>
<dbReference type="EMBL" id="JAUOZS010000001">
    <property type="protein sequence ID" value="MDT8899795.1"/>
    <property type="molecule type" value="Genomic_DNA"/>
</dbReference>
<dbReference type="Pfam" id="PF00512">
    <property type="entry name" value="HisKA"/>
    <property type="match status" value="1"/>
</dbReference>
<dbReference type="InterPro" id="IPR001610">
    <property type="entry name" value="PAC"/>
</dbReference>
<dbReference type="Gene3D" id="2.10.70.100">
    <property type="match status" value="2"/>
</dbReference>
<evidence type="ECO:0000256" key="3">
    <source>
        <dbReference type="ARBA" id="ARBA00022553"/>
    </source>
</evidence>
<evidence type="ECO:0000256" key="6">
    <source>
        <dbReference type="ARBA" id="ARBA00023012"/>
    </source>
</evidence>
<dbReference type="InterPro" id="IPR036097">
    <property type="entry name" value="HisK_dim/P_sf"/>
</dbReference>
<evidence type="ECO:0000256" key="5">
    <source>
        <dbReference type="ARBA" id="ARBA00022777"/>
    </source>
</evidence>
<evidence type="ECO:0000259" key="8">
    <source>
        <dbReference type="PROSITE" id="PS50113"/>
    </source>
</evidence>
<keyword evidence="4" id="KW-0808">Transferase</keyword>
<dbReference type="PROSITE" id="PS50109">
    <property type="entry name" value="HIS_KIN"/>
    <property type="match status" value="1"/>
</dbReference>
<dbReference type="SMART" id="SM00086">
    <property type="entry name" value="PAC"/>
    <property type="match status" value="2"/>
</dbReference>
<dbReference type="EC" id="2.7.13.3" evidence="2"/>
<evidence type="ECO:0000259" key="7">
    <source>
        <dbReference type="PROSITE" id="PS50109"/>
    </source>
</evidence>
<evidence type="ECO:0000256" key="4">
    <source>
        <dbReference type="ARBA" id="ARBA00022679"/>
    </source>
</evidence>
<dbReference type="InterPro" id="IPR036890">
    <property type="entry name" value="HATPase_C_sf"/>
</dbReference>
<dbReference type="InterPro" id="IPR035965">
    <property type="entry name" value="PAS-like_dom_sf"/>
</dbReference>
<dbReference type="CDD" id="cd00130">
    <property type="entry name" value="PAS"/>
    <property type="match status" value="2"/>
</dbReference>
<dbReference type="GO" id="GO:0005524">
    <property type="term" value="F:ATP binding"/>
    <property type="evidence" value="ECO:0007669"/>
    <property type="project" value="UniProtKB-KW"/>
</dbReference>
<dbReference type="InterPro" id="IPR003661">
    <property type="entry name" value="HisK_dim/P_dom"/>
</dbReference>
<comment type="catalytic activity">
    <reaction evidence="1">
        <text>ATP + protein L-histidine = ADP + protein N-phospho-L-histidine.</text>
        <dbReference type="EC" id="2.7.13.3"/>
    </reaction>
</comment>
<dbReference type="PANTHER" id="PTHR43304:SF1">
    <property type="entry name" value="PAC DOMAIN-CONTAINING PROTEIN"/>
    <property type="match status" value="1"/>
</dbReference>
<protein>
    <recommendedName>
        <fullName evidence="2">histidine kinase</fullName>
        <ecNumber evidence="2">2.7.13.3</ecNumber>
    </recommendedName>
</protein>
<feature type="domain" description="PAC" evidence="8">
    <location>
        <begin position="271"/>
        <end position="324"/>
    </location>
</feature>
<dbReference type="SUPFAM" id="SSF55785">
    <property type="entry name" value="PYP-like sensor domain (PAS domain)"/>
    <property type="match status" value="3"/>
</dbReference>
<proteinExistence type="predicted"/>
<keyword evidence="9" id="KW-0547">Nucleotide-binding</keyword>
<evidence type="ECO:0000256" key="2">
    <source>
        <dbReference type="ARBA" id="ARBA00012438"/>
    </source>
</evidence>
<dbReference type="PANTHER" id="PTHR43304">
    <property type="entry name" value="PHYTOCHROME-LIKE PROTEIN CPH1"/>
    <property type="match status" value="1"/>
</dbReference>
<feature type="domain" description="Histidine kinase" evidence="7">
    <location>
        <begin position="456"/>
        <end position="660"/>
    </location>
</feature>
<keyword evidence="3" id="KW-0597">Phosphoprotein</keyword>
<dbReference type="SMART" id="SM00388">
    <property type="entry name" value="HisKA"/>
    <property type="match status" value="1"/>
</dbReference>
<dbReference type="CDD" id="cd00082">
    <property type="entry name" value="HisKA"/>
    <property type="match status" value="1"/>
</dbReference>
<dbReference type="Gene3D" id="3.30.565.10">
    <property type="entry name" value="Histidine kinase-like ATPase, C-terminal domain"/>
    <property type="match status" value="1"/>
</dbReference>
<dbReference type="PROSITE" id="PS50113">
    <property type="entry name" value="PAC"/>
    <property type="match status" value="2"/>
</dbReference>
<evidence type="ECO:0000256" key="1">
    <source>
        <dbReference type="ARBA" id="ARBA00000085"/>
    </source>
</evidence>
<dbReference type="RefSeq" id="WP_413778362.1">
    <property type="nucleotide sequence ID" value="NZ_JAUOZS010000001.1"/>
</dbReference>
<keyword evidence="6" id="KW-0902">Two-component regulatory system</keyword>
<dbReference type="InterPro" id="IPR003594">
    <property type="entry name" value="HATPase_dom"/>
</dbReference>
<keyword evidence="5" id="KW-0418">Kinase</keyword>
<dbReference type="Pfam" id="PF08447">
    <property type="entry name" value="PAS_3"/>
    <property type="match status" value="2"/>
</dbReference>
<dbReference type="NCBIfam" id="TIGR00229">
    <property type="entry name" value="sensory_box"/>
    <property type="match status" value="1"/>
</dbReference>
<dbReference type="SUPFAM" id="SSF47384">
    <property type="entry name" value="Homodimeric domain of signal transducing histidine kinase"/>
    <property type="match status" value="1"/>
</dbReference>
<dbReference type="SUPFAM" id="SSF55874">
    <property type="entry name" value="ATPase domain of HSP90 chaperone/DNA topoisomerase II/histidine kinase"/>
    <property type="match status" value="1"/>
</dbReference>
<dbReference type="Gene3D" id="1.10.287.130">
    <property type="match status" value="1"/>
</dbReference>
<comment type="caution">
    <text evidence="9">The sequence shown here is derived from an EMBL/GenBank/DDBJ whole genome shotgun (WGS) entry which is preliminary data.</text>
</comment>
<feature type="domain" description="PAC" evidence="8">
    <location>
        <begin position="141"/>
        <end position="193"/>
    </location>
</feature>
<reference evidence="9 10" key="1">
    <citation type="submission" date="2023-07" db="EMBL/GenBank/DDBJ databases">
        <title>The novel representative of Negativicutes class, Anaeroselena agilis gen. nov. sp. nov.</title>
        <authorList>
            <person name="Prokofeva M.I."/>
            <person name="Elcheninov A.G."/>
            <person name="Klyukina A."/>
            <person name="Kublanov I.V."/>
            <person name="Frolov E.N."/>
            <person name="Podosokorskaya O.A."/>
        </authorList>
    </citation>
    <scope>NUCLEOTIDE SEQUENCE [LARGE SCALE GENOMIC DNA]</scope>
    <source>
        <strain evidence="9 10">4137-cl</strain>
    </source>
</reference>